<evidence type="ECO:0000313" key="11">
    <source>
        <dbReference type="Proteomes" id="UP001595692"/>
    </source>
</evidence>
<feature type="transmembrane region" description="Helical" evidence="7">
    <location>
        <begin position="95"/>
        <end position="112"/>
    </location>
</feature>
<dbReference type="InterPro" id="IPR032692">
    <property type="entry name" value="YccS_N"/>
</dbReference>
<feature type="domain" description="Integral membrane protein YccS N-terminal" evidence="8">
    <location>
        <begin position="70"/>
        <end position="346"/>
    </location>
</feature>
<comment type="subcellular location">
    <subcellularLocation>
        <location evidence="1">Cell membrane</location>
        <topology evidence="1">Multi-pass membrane protein</topology>
    </subcellularLocation>
</comment>
<gene>
    <name evidence="10" type="primary">yccS</name>
    <name evidence="10" type="ORF">ACFOSS_09900</name>
</gene>
<sequence>MPLKAEWVATLQRFFNNTHVFFALKVLVAMLGCLPPVLLGHSDATVLMTLGVVAGAIGEPDDSVPGRAKNLLMTMGCFVIATASVQLLYPYPWLFVLGLFASTFGFIMLGALGPRYATISFGSLLVAIYSMLGAAHATNLWFQPLWLCIGAFWYGCVSLLWLKLLPHKPVHEQLALLYLSLGDYLDEKSRLFPVPPGELIAIRHKLALLNSRSVRAMEVTRTMLSGRLSAGWTPHLERLLQLYLLSQEIHERSVASHWLYDKLADQLAQHAILGGFREALRQEAQNVHQLGYAILLHREFTPTTSLDWLIQALADQQVVLRQQQALPAELASALEFLQQNLAAILALLHDAAKLTGRFDDPVDSVTQRKLARPYQAVLRDVEQHIRQASPLLRHALRMATILSVGYGLLQWFDIKQGFWVLLTCLFVCQSSYSATRRRVFERIGGTLLGLLLGAPLFWFGLPPGIQVAGMIVAAVLFFSQLRNNYSAAVTFITLYALTAFSLLGNNSQLLMLPRLVDTLLGSTLAFIAVLWLWPEWQFRRLPALIIDTLQANRRYLQQVLENGPDEQQELSYRIARRQAHLADSALAEVWQNMLVEPRSKQKLLTLCAAMTQRSHTLLSFISTLGAHRQRIHGQLTCEQQQLASAIDELLTDAASLLQGGEITNGKTLVLSQWQKPLGHDSAAWLIQQELEFIAEQANELLRLSWLIPSLMLANQH</sequence>
<feature type="transmembrane region" description="Helical" evidence="7">
    <location>
        <begin position="71"/>
        <end position="89"/>
    </location>
</feature>
<keyword evidence="5 7" id="KW-0472">Membrane</keyword>
<evidence type="ECO:0000256" key="2">
    <source>
        <dbReference type="ARBA" id="ARBA00022475"/>
    </source>
</evidence>
<dbReference type="InterPro" id="IPR049453">
    <property type="entry name" value="Memb_transporter_dom"/>
</dbReference>
<comment type="caution">
    <text evidence="10">The sequence shown here is derived from an EMBL/GenBank/DDBJ whole genome shotgun (WGS) entry which is preliminary data.</text>
</comment>
<keyword evidence="2" id="KW-1003">Cell membrane</keyword>
<dbReference type="NCBIfam" id="TIGR01667">
    <property type="entry name" value="YCCS_YHFK"/>
    <property type="match status" value="1"/>
</dbReference>
<feature type="transmembrane region" description="Helical" evidence="7">
    <location>
        <begin position="485"/>
        <end position="503"/>
    </location>
</feature>
<dbReference type="Pfam" id="PF12805">
    <property type="entry name" value="FUSC-like"/>
    <property type="match status" value="1"/>
</dbReference>
<evidence type="ECO:0000256" key="3">
    <source>
        <dbReference type="ARBA" id="ARBA00022692"/>
    </source>
</evidence>
<dbReference type="NCBIfam" id="TIGR01666">
    <property type="entry name" value="YCCS"/>
    <property type="match status" value="1"/>
</dbReference>
<dbReference type="InterPro" id="IPR010019">
    <property type="entry name" value="Integral_membrane_YccS"/>
</dbReference>
<comment type="similarity">
    <text evidence="6">Belongs to the YccS/YhfK family.</text>
</comment>
<proteinExistence type="inferred from homology"/>
<name>A0ABV8CPP8_9GAMM</name>
<evidence type="ECO:0000256" key="7">
    <source>
        <dbReference type="SAM" id="Phobius"/>
    </source>
</evidence>
<dbReference type="Proteomes" id="UP001595692">
    <property type="component" value="Unassembled WGS sequence"/>
</dbReference>
<evidence type="ECO:0000259" key="9">
    <source>
        <dbReference type="Pfam" id="PF13515"/>
    </source>
</evidence>
<dbReference type="PANTHER" id="PTHR30509:SF8">
    <property type="entry name" value="INNER MEMBRANE PROTEIN YCCS"/>
    <property type="match status" value="1"/>
</dbReference>
<evidence type="ECO:0000256" key="6">
    <source>
        <dbReference type="ARBA" id="ARBA00043993"/>
    </source>
</evidence>
<feature type="transmembrane region" description="Helical" evidence="7">
    <location>
        <begin position="119"/>
        <end position="138"/>
    </location>
</feature>
<reference evidence="11" key="1">
    <citation type="journal article" date="2019" name="Int. J. Syst. Evol. Microbiol.">
        <title>The Global Catalogue of Microorganisms (GCM) 10K type strain sequencing project: providing services to taxonomists for standard genome sequencing and annotation.</title>
        <authorList>
            <consortium name="The Broad Institute Genomics Platform"/>
            <consortium name="The Broad Institute Genome Sequencing Center for Infectious Disease"/>
            <person name="Wu L."/>
            <person name="Ma J."/>
        </authorList>
    </citation>
    <scope>NUCLEOTIDE SEQUENCE [LARGE SCALE GENOMIC DNA]</scope>
    <source>
        <strain evidence="11">CCUG 54939</strain>
    </source>
</reference>
<evidence type="ECO:0000256" key="5">
    <source>
        <dbReference type="ARBA" id="ARBA00023136"/>
    </source>
</evidence>
<accession>A0ABV8CPP8</accession>
<keyword evidence="11" id="KW-1185">Reference proteome</keyword>
<feature type="transmembrane region" description="Helical" evidence="7">
    <location>
        <begin position="144"/>
        <end position="162"/>
    </location>
</feature>
<organism evidence="10 11">
    <name type="scientific">Pseudaeromonas sharmana</name>
    <dbReference type="NCBI Taxonomy" id="328412"/>
    <lineage>
        <taxon>Bacteria</taxon>
        <taxon>Pseudomonadati</taxon>
        <taxon>Pseudomonadota</taxon>
        <taxon>Gammaproteobacteria</taxon>
        <taxon>Aeromonadales</taxon>
        <taxon>Aeromonadaceae</taxon>
        <taxon>Pseudaeromonas</taxon>
    </lineage>
</organism>
<evidence type="ECO:0000313" key="10">
    <source>
        <dbReference type="EMBL" id="MFC3913776.1"/>
    </source>
</evidence>
<feature type="transmembrane region" description="Helical" evidence="7">
    <location>
        <begin position="515"/>
        <end position="533"/>
    </location>
</feature>
<evidence type="ECO:0000256" key="1">
    <source>
        <dbReference type="ARBA" id="ARBA00004651"/>
    </source>
</evidence>
<protein>
    <submittedName>
        <fullName evidence="10">YccS family putative transporter</fullName>
    </submittedName>
</protein>
<feature type="transmembrane region" description="Helical" evidence="7">
    <location>
        <begin position="447"/>
        <end position="479"/>
    </location>
</feature>
<dbReference type="RefSeq" id="WP_377152182.1">
    <property type="nucleotide sequence ID" value="NZ_JBHSAF010000014.1"/>
</dbReference>
<keyword evidence="3 7" id="KW-0812">Transmembrane</keyword>
<dbReference type="PANTHER" id="PTHR30509">
    <property type="entry name" value="P-HYDROXYBENZOIC ACID EFFLUX PUMP SUBUNIT-RELATED"/>
    <property type="match status" value="1"/>
</dbReference>
<dbReference type="InterPro" id="IPR010020">
    <property type="entry name" value="Integral_membrane_YCCS_YHJK"/>
</dbReference>
<feature type="transmembrane region" description="Helical" evidence="7">
    <location>
        <begin position="20"/>
        <end position="39"/>
    </location>
</feature>
<dbReference type="Pfam" id="PF13515">
    <property type="entry name" value="FUSC_2"/>
    <property type="match status" value="1"/>
</dbReference>
<dbReference type="EMBL" id="JBHSAF010000014">
    <property type="protein sequence ID" value="MFC3913776.1"/>
    <property type="molecule type" value="Genomic_DNA"/>
</dbReference>
<evidence type="ECO:0000259" key="8">
    <source>
        <dbReference type="Pfam" id="PF12805"/>
    </source>
</evidence>
<keyword evidence="4 7" id="KW-1133">Transmembrane helix</keyword>
<evidence type="ECO:0000256" key="4">
    <source>
        <dbReference type="ARBA" id="ARBA00022989"/>
    </source>
</evidence>
<feature type="domain" description="Integral membrane bound transporter" evidence="9">
    <location>
        <begin position="406"/>
        <end position="527"/>
    </location>
</feature>